<accession>A0A540WTC6</accession>
<dbReference type="Pfam" id="PF02622">
    <property type="entry name" value="DUF179"/>
    <property type="match status" value="1"/>
</dbReference>
<organism evidence="1 2">
    <name type="scientific">Myxococcus llanfairpwllgwyngyllgogerychwyrndrobwllllantysiliogogogochensis</name>
    <dbReference type="NCBI Taxonomy" id="2590453"/>
    <lineage>
        <taxon>Bacteria</taxon>
        <taxon>Pseudomonadati</taxon>
        <taxon>Myxococcota</taxon>
        <taxon>Myxococcia</taxon>
        <taxon>Myxococcales</taxon>
        <taxon>Cystobacterineae</taxon>
        <taxon>Myxococcaceae</taxon>
        <taxon>Myxococcus</taxon>
    </lineage>
</organism>
<protein>
    <submittedName>
        <fullName evidence="1">Uncharacterized protein</fullName>
    </submittedName>
</protein>
<name>A0A540WTC6_9BACT</name>
<proteinExistence type="predicted"/>
<dbReference type="RefSeq" id="WP_141645986.1">
    <property type="nucleotide sequence ID" value="NZ_VIFM01000146.1"/>
</dbReference>
<gene>
    <name evidence="1" type="ORF">FJV41_29875</name>
</gene>
<dbReference type="InterPro" id="IPR003774">
    <property type="entry name" value="AlgH-like"/>
</dbReference>
<sequence>MRHLARRPLGWMLFLLALSMLLFFPRLIDALKALEHEPVELKSGSLLVARPGRVSGAFDETVVLLLDAGAARSTWGLVLNRVRTQEDQPLPVGVDRWGGPVRAEHRITLTLRSPPPEGAHPLPGGLSWYEGSREPHLPVGSSLTFEGLAAWAPGQLEEELARGGWWVMEGRATDVFSAPGSLWVEHAARHL</sequence>
<dbReference type="PANTHER" id="PTHR31984:SF17">
    <property type="entry name" value="TRANSCRIPTIONAL REGULATOR"/>
    <property type="match status" value="1"/>
</dbReference>
<reference evidence="1 2" key="1">
    <citation type="submission" date="2019-06" db="EMBL/GenBank/DDBJ databases">
        <authorList>
            <person name="Livingstone P."/>
            <person name="Whitworth D."/>
        </authorList>
    </citation>
    <scope>NUCLEOTIDE SEQUENCE [LARGE SCALE GENOMIC DNA]</scope>
    <source>
        <strain evidence="1 2">AM401</strain>
    </source>
</reference>
<dbReference type="PANTHER" id="PTHR31984">
    <property type="entry name" value="TRANSPORTER, PUTATIVE (DUF179)-RELATED"/>
    <property type="match status" value="1"/>
</dbReference>
<keyword evidence="2" id="KW-1185">Reference proteome</keyword>
<dbReference type="OrthoDB" id="9807486at2"/>
<dbReference type="EMBL" id="VIFM01000146">
    <property type="protein sequence ID" value="TQF12266.1"/>
    <property type="molecule type" value="Genomic_DNA"/>
</dbReference>
<dbReference type="AlphaFoldDB" id="A0A540WTC6"/>
<dbReference type="Gene3D" id="3.40.1740.10">
    <property type="entry name" value="VC0467-like"/>
    <property type="match status" value="1"/>
</dbReference>
<comment type="caution">
    <text evidence="1">The sequence shown here is derived from an EMBL/GenBank/DDBJ whole genome shotgun (WGS) entry which is preliminary data.</text>
</comment>
<dbReference type="SUPFAM" id="SSF143456">
    <property type="entry name" value="VC0467-like"/>
    <property type="match status" value="1"/>
</dbReference>
<evidence type="ECO:0000313" key="2">
    <source>
        <dbReference type="Proteomes" id="UP000315369"/>
    </source>
</evidence>
<evidence type="ECO:0000313" key="1">
    <source>
        <dbReference type="EMBL" id="TQF12266.1"/>
    </source>
</evidence>
<dbReference type="Proteomes" id="UP000315369">
    <property type="component" value="Unassembled WGS sequence"/>
</dbReference>